<gene>
    <name evidence="1" type="ORF">dnm_039930</name>
</gene>
<dbReference type="AlphaFoldDB" id="A0A975BMX1"/>
<protein>
    <submittedName>
        <fullName evidence="1">Uncharacterized protein</fullName>
    </submittedName>
</protein>
<dbReference type="KEGG" id="dmm:dnm_039930"/>
<organism evidence="1 2">
    <name type="scientific">Desulfonema magnum</name>
    <dbReference type="NCBI Taxonomy" id="45655"/>
    <lineage>
        <taxon>Bacteria</taxon>
        <taxon>Pseudomonadati</taxon>
        <taxon>Thermodesulfobacteriota</taxon>
        <taxon>Desulfobacteria</taxon>
        <taxon>Desulfobacterales</taxon>
        <taxon>Desulfococcaceae</taxon>
        <taxon>Desulfonema</taxon>
    </lineage>
</organism>
<evidence type="ECO:0000313" key="1">
    <source>
        <dbReference type="EMBL" id="QTA87954.1"/>
    </source>
</evidence>
<dbReference type="Proteomes" id="UP000663722">
    <property type="component" value="Chromosome"/>
</dbReference>
<proteinExistence type="predicted"/>
<reference evidence="1" key="1">
    <citation type="journal article" date="2021" name="Microb. Physiol.">
        <title>Proteogenomic Insights into the Physiology of Marine, Sulfate-Reducing, Filamentous Desulfonema limicola and Desulfonema magnum.</title>
        <authorList>
            <person name="Schnaars V."/>
            <person name="Wohlbrand L."/>
            <person name="Scheve S."/>
            <person name="Hinrichs C."/>
            <person name="Reinhardt R."/>
            <person name="Rabus R."/>
        </authorList>
    </citation>
    <scope>NUCLEOTIDE SEQUENCE</scope>
    <source>
        <strain evidence="1">4be13</strain>
    </source>
</reference>
<name>A0A975BMX1_9BACT</name>
<accession>A0A975BMX1</accession>
<dbReference type="EMBL" id="CP061800">
    <property type="protein sequence ID" value="QTA87954.1"/>
    <property type="molecule type" value="Genomic_DNA"/>
</dbReference>
<evidence type="ECO:0000313" key="2">
    <source>
        <dbReference type="Proteomes" id="UP000663722"/>
    </source>
</evidence>
<sequence length="54" mass="6238">MVSLQLSVFIGCARLRLPFSWLPYRMLFCHNILKTDGLLNLGYDLLSFSLPVHQ</sequence>
<keyword evidence="2" id="KW-1185">Reference proteome</keyword>